<accession>A0A679K0E2</accession>
<protein>
    <recommendedName>
        <fullName evidence="2">Chorismate pyruvate-lyase</fullName>
    </recommendedName>
</protein>
<dbReference type="EMBL" id="LR743511">
    <property type="protein sequence ID" value="CAA2145436.1"/>
    <property type="molecule type" value="Genomic_DNA"/>
</dbReference>
<evidence type="ECO:0000313" key="1">
    <source>
        <dbReference type="EMBL" id="CAA2145436.1"/>
    </source>
</evidence>
<gene>
    <name evidence="1" type="ORF">MBLL_04561</name>
</gene>
<dbReference type="InterPro" id="IPR028978">
    <property type="entry name" value="Chorismate_lyase_/UTRA_dom_sf"/>
</dbReference>
<dbReference type="AlphaFoldDB" id="A0A679K0E2"/>
<proteinExistence type="predicted"/>
<dbReference type="RefSeq" id="WP_339163921.1">
    <property type="nucleotide sequence ID" value="NZ_LR743511.1"/>
</dbReference>
<reference evidence="1" key="1">
    <citation type="submission" date="2019-12" db="EMBL/GenBank/DDBJ databases">
        <authorList>
            <person name="Cremers G."/>
        </authorList>
    </citation>
    <scope>NUCLEOTIDE SEQUENCE</scope>
    <source>
        <strain evidence="1">Mbul2</strain>
    </source>
</reference>
<organism evidence="1">
    <name type="scientific">Methylobacterium bullatum</name>
    <dbReference type="NCBI Taxonomy" id="570505"/>
    <lineage>
        <taxon>Bacteria</taxon>
        <taxon>Pseudomonadati</taxon>
        <taxon>Pseudomonadota</taxon>
        <taxon>Alphaproteobacteria</taxon>
        <taxon>Hyphomicrobiales</taxon>
        <taxon>Methylobacteriaceae</taxon>
        <taxon>Methylobacterium</taxon>
    </lineage>
</organism>
<dbReference type="Gene3D" id="3.40.1410.10">
    <property type="entry name" value="Chorismate lyase-like"/>
    <property type="match status" value="1"/>
</dbReference>
<sequence length="187" mass="20597">MTLPAGRHALTTPTSDAEALIETLSARLLNGDSATTVLEGWCEERRLASEARLVATRVPGPERGPSPVQSRRLALSHGEAVRYRHVRLSCAGYVLSQAENWYVPARLTTEMNLSLDRTEAPFGRVVHTLFPKRRNLRLLRLWPRDAGVPGPSDLVFAIEAILSDRSGRPICEVSETYTGSILARGEV</sequence>
<evidence type="ECO:0008006" key="2">
    <source>
        <dbReference type="Google" id="ProtNLM"/>
    </source>
</evidence>
<name>A0A679K0E2_9HYPH</name>
<dbReference type="SUPFAM" id="SSF64288">
    <property type="entry name" value="Chorismate lyase-like"/>
    <property type="match status" value="1"/>
</dbReference>